<sequence>MTNSDRKCSSFYGFGGTKEVTSRTLKVNADLYLQLGGKPIPRKHSVPDSVYHPLLMKT</sequence>
<accession>A0A9P0L502</accession>
<name>A0A9P0L502_ACAOB</name>
<evidence type="ECO:0000313" key="1">
    <source>
        <dbReference type="EMBL" id="CAH1988547.1"/>
    </source>
</evidence>
<reference evidence="1" key="1">
    <citation type="submission" date="2022-03" db="EMBL/GenBank/DDBJ databases">
        <authorList>
            <person name="Sayadi A."/>
        </authorList>
    </citation>
    <scope>NUCLEOTIDE SEQUENCE</scope>
</reference>
<dbReference type="AlphaFoldDB" id="A0A9P0L502"/>
<protein>
    <submittedName>
        <fullName evidence="1">Uncharacterized protein</fullName>
    </submittedName>
</protein>
<gene>
    <name evidence="1" type="ORF">ACAOBT_LOCUS18540</name>
</gene>
<organism evidence="1 2">
    <name type="scientific">Acanthoscelides obtectus</name>
    <name type="common">Bean weevil</name>
    <name type="synonym">Bruchus obtectus</name>
    <dbReference type="NCBI Taxonomy" id="200917"/>
    <lineage>
        <taxon>Eukaryota</taxon>
        <taxon>Metazoa</taxon>
        <taxon>Ecdysozoa</taxon>
        <taxon>Arthropoda</taxon>
        <taxon>Hexapoda</taxon>
        <taxon>Insecta</taxon>
        <taxon>Pterygota</taxon>
        <taxon>Neoptera</taxon>
        <taxon>Endopterygota</taxon>
        <taxon>Coleoptera</taxon>
        <taxon>Polyphaga</taxon>
        <taxon>Cucujiformia</taxon>
        <taxon>Chrysomeloidea</taxon>
        <taxon>Chrysomelidae</taxon>
        <taxon>Bruchinae</taxon>
        <taxon>Bruchini</taxon>
        <taxon>Acanthoscelides</taxon>
    </lineage>
</organism>
<evidence type="ECO:0000313" key="2">
    <source>
        <dbReference type="Proteomes" id="UP001152888"/>
    </source>
</evidence>
<dbReference type="EMBL" id="CAKOFQ010007047">
    <property type="protein sequence ID" value="CAH1988547.1"/>
    <property type="molecule type" value="Genomic_DNA"/>
</dbReference>
<keyword evidence="2" id="KW-1185">Reference proteome</keyword>
<dbReference type="Proteomes" id="UP001152888">
    <property type="component" value="Unassembled WGS sequence"/>
</dbReference>
<comment type="caution">
    <text evidence="1">The sequence shown here is derived from an EMBL/GenBank/DDBJ whole genome shotgun (WGS) entry which is preliminary data.</text>
</comment>
<dbReference type="OrthoDB" id="10056927at2759"/>
<proteinExistence type="predicted"/>